<proteinExistence type="predicted"/>
<dbReference type="EMBL" id="CADCUY010000362">
    <property type="protein sequence ID" value="CAA9416846.1"/>
    <property type="molecule type" value="Genomic_DNA"/>
</dbReference>
<feature type="non-terminal residue" evidence="2">
    <location>
        <position position="187"/>
    </location>
</feature>
<accession>A0A6J4PQ76</accession>
<feature type="compositionally biased region" description="Basic and acidic residues" evidence="1">
    <location>
        <begin position="101"/>
        <end position="111"/>
    </location>
</feature>
<reference evidence="2" key="1">
    <citation type="submission" date="2020-02" db="EMBL/GenBank/DDBJ databases">
        <authorList>
            <person name="Meier V. D."/>
        </authorList>
    </citation>
    <scope>NUCLEOTIDE SEQUENCE</scope>
    <source>
        <strain evidence="2">AVDCRST_MAG35</strain>
    </source>
</reference>
<feature type="compositionally biased region" description="Basic residues" evidence="1">
    <location>
        <begin position="74"/>
        <end position="99"/>
    </location>
</feature>
<keyword evidence="2" id="KW-0413">Isomerase</keyword>
<name>A0A6J4PQ76_9ACTN</name>
<dbReference type="AlphaFoldDB" id="A0A6J4PQ76"/>
<organism evidence="2">
    <name type="scientific">uncultured Quadrisphaera sp</name>
    <dbReference type="NCBI Taxonomy" id="904978"/>
    <lineage>
        <taxon>Bacteria</taxon>
        <taxon>Bacillati</taxon>
        <taxon>Actinomycetota</taxon>
        <taxon>Actinomycetes</taxon>
        <taxon>Kineosporiales</taxon>
        <taxon>Kineosporiaceae</taxon>
        <taxon>Quadrisphaera</taxon>
        <taxon>environmental samples</taxon>
    </lineage>
</organism>
<feature type="compositionally biased region" description="Low complexity" evidence="1">
    <location>
        <begin position="135"/>
        <end position="147"/>
    </location>
</feature>
<feature type="non-terminal residue" evidence="2">
    <location>
        <position position="1"/>
    </location>
</feature>
<evidence type="ECO:0000313" key="2">
    <source>
        <dbReference type="EMBL" id="CAA9416846.1"/>
    </source>
</evidence>
<protein>
    <submittedName>
        <fullName evidence="2">dTDP-4-dehydrorhamnose 3,5-epimerase</fullName>
        <ecNumber evidence="2">5.1.3.13</ecNumber>
    </submittedName>
</protein>
<sequence length="187" mass="20337">EVHPAARGRGRPPGRARAVRRRARHLLAGLRGRGVRGPRPGAGRGAREPLDQQEGRHPARPAPHEAPARGGQVRARHRRLDRGRRGRRPPRLAHLRPVGHGRAERGGRERAVPAAVRGARVPDPRGRHQRPVPVQLGLRAGLRGGLPPRRPRLRPALAAGGLRGLGQGRRVAPGRPRRPGEHPGGWL</sequence>
<feature type="region of interest" description="Disordered" evidence="1">
    <location>
        <begin position="1"/>
        <end position="20"/>
    </location>
</feature>
<gene>
    <name evidence="2" type="ORF">AVDCRST_MAG35-1757</name>
</gene>
<dbReference type="EC" id="5.1.3.13" evidence="2"/>
<feature type="region of interest" description="Disordered" evidence="1">
    <location>
        <begin position="26"/>
        <end position="187"/>
    </location>
</feature>
<dbReference type="GO" id="GO:0008830">
    <property type="term" value="F:dTDP-4-dehydrorhamnose 3,5-epimerase activity"/>
    <property type="evidence" value="ECO:0007669"/>
    <property type="project" value="UniProtKB-EC"/>
</dbReference>
<feature type="compositionally biased region" description="Basic and acidic residues" evidence="1">
    <location>
        <begin position="45"/>
        <end position="67"/>
    </location>
</feature>
<evidence type="ECO:0000256" key="1">
    <source>
        <dbReference type="SAM" id="MobiDB-lite"/>
    </source>
</evidence>